<proteinExistence type="predicted"/>
<reference evidence="2 3" key="1">
    <citation type="submission" date="2019-03" db="EMBL/GenBank/DDBJ databases">
        <title>First draft genome of Liparis tanakae, snailfish: a comprehensive survey of snailfish specific genes.</title>
        <authorList>
            <person name="Kim W."/>
            <person name="Song I."/>
            <person name="Jeong J.-H."/>
            <person name="Kim D."/>
            <person name="Kim S."/>
            <person name="Ryu S."/>
            <person name="Song J.Y."/>
            <person name="Lee S.K."/>
        </authorList>
    </citation>
    <scope>NUCLEOTIDE SEQUENCE [LARGE SCALE GENOMIC DNA]</scope>
    <source>
        <tissue evidence="2">Muscle</tissue>
    </source>
</reference>
<keyword evidence="1" id="KW-1133">Transmembrane helix</keyword>
<name>A0A4Z2GGL9_9TELE</name>
<keyword evidence="3" id="KW-1185">Reference proteome</keyword>
<organism evidence="2 3">
    <name type="scientific">Liparis tanakae</name>
    <name type="common">Tanaka's snailfish</name>
    <dbReference type="NCBI Taxonomy" id="230148"/>
    <lineage>
        <taxon>Eukaryota</taxon>
        <taxon>Metazoa</taxon>
        <taxon>Chordata</taxon>
        <taxon>Craniata</taxon>
        <taxon>Vertebrata</taxon>
        <taxon>Euteleostomi</taxon>
        <taxon>Actinopterygii</taxon>
        <taxon>Neopterygii</taxon>
        <taxon>Teleostei</taxon>
        <taxon>Neoteleostei</taxon>
        <taxon>Acanthomorphata</taxon>
        <taxon>Eupercaria</taxon>
        <taxon>Perciformes</taxon>
        <taxon>Cottioidei</taxon>
        <taxon>Cottales</taxon>
        <taxon>Liparidae</taxon>
        <taxon>Liparis</taxon>
    </lineage>
</organism>
<protein>
    <submittedName>
        <fullName evidence="2">Uncharacterized protein</fullName>
    </submittedName>
</protein>
<gene>
    <name evidence="2" type="ORF">EYF80_037340</name>
</gene>
<evidence type="ECO:0000313" key="2">
    <source>
        <dbReference type="EMBL" id="TNN52440.1"/>
    </source>
</evidence>
<evidence type="ECO:0000313" key="3">
    <source>
        <dbReference type="Proteomes" id="UP000314294"/>
    </source>
</evidence>
<keyword evidence="1" id="KW-0472">Membrane</keyword>
<sequence length="158" mass="17652">MLPSMETLFTRVAPFSVELDRHLEPETLRVLDVFAMLAVPMLAVCVKAVSVLCGGGLLYPHLRTCVACNLETRPSRPHRQTADIMTDTNTTRCVYPVRGREELSLYFTDGGSSSPVPSEERCQYLRSLCLACSPLTILKKGPHRLDSFSNLPNSIKYY</sequence>
<evidence type="ECO:0000256" key="1">
    <source>
        <dbReference type="SAM" id="Phobius"/>
    </source>
</evidence>
<keyword evidence="1" id="KW-0812">Transmembrane</keyword>
<dbReference type="AlphaFoldDB" id="A0A4Z2GGL9"/>
<comment type="caution">
    <text evidence="2">The sequence shown here is derived from an EMBL/GenBank/DDBJ whole genome shotgun (WGS) entry which is preliminary data.</text>
</comment>
<dbReference type="Proteomes" id="UP000314294">
    <property type="component" value="Unassembled WGS sequence"/>
</dbReference>
<accession>A0A4Z2GGL9</accession>
<dbReference type="EMBL" id="SRLO01000547">
    <property type="protein sequence ID" value="TNN52440.1"/>
    <property type="molecule type" value="Genomic_DNA"/>
</dbReference>
<feature type="transmembrane region" description="Helical" evidence="1">
    <location>
        <begin position="33"/>
        <end position="59"/>
    </location>
</feature>